<dbReference type="AlphaFoldDB" id="A0A928Z7K9"/>
<evidence type="ECO:0000313" key="3">
    <source>
        <dbReference type="Proteomes" id="UP000621799"/>
    </source>
</evidence>
<evidence type="ECO:0000256" key="1">
    <source>
        <dbReference type="SAM" id="MobiDB-lite"/>
    </source>
</evidence>
<keyword evidence="3" id="KW-1185">Reference proteome</keyword>
<gene>
    <name evidence="2" type="ORF">IQ235_03225</name>
</gene>
<dbReference type="Proteomes" id="UP000621799">
    <property type="component" value="Unassembled WGS sequence"/>
</dbReference>
<sequence length="87" mass="9509">MLKNPMFQSNSNEPNPATPAQMRSNGDREAVKIMVVGSPTAVTKIIHTLYRLGFAEVTAWSPPIPTAIPGEVMRVFVRRVSVDGNSQ</sequence>
<accession>A0A928Z7K9</accession>
<evidence type="ECO:0008006" key="4">
    <source>
        <dbReference type="Google" id="ProtNLM"/>
    </source>
</evidence>
<proteinExistence type="predicted"/>
<feature type="compositionally biased region" description="Polar residues" evidence="1">
    <location>
        <begin position="1"/>
        <end position="15"/>
    </location>
</feature>
<feature type="region of interest" description="Disordered" evidence="1">
    <location>
        <begin position="1"/>
        <end position="26"/>
    </location>
</feature>
<organism evidence="2 3">
    <name type="scientific">Zarconia navalis LEGE 11467</name>
    <dbReference type="NCBI Taxonomy" id="1828826"/>
    <lineage>
        <taxon>Bacteria</taxon>
        <taxon>Bacillati</taxon>
        <taxon>Cyanobacteriota</taxon>
        <taxon>Cyanophyceae</taxon>
        <taxon>Oscillatoriophycideae</taxon>
        <taxon>Oscillatoriales</taxon>
        <taxon>Oscillatoriales incertae sedis</taxon>
        <taxon>Zarconia</taxon>
        <taxon>Zarconia navalis</taxon>
    </lineage>
</organism>
<protein>
    <recommendedName>
        <fullName evidence="4">Peptide ABC transporter substrate-binding protein</fullName>
    </recommendedName>
</protein>
<name>A0A928Z7K9_9CYAN</name>
<reference evidence="2" key="1">
    <citation type="submission" date="2020-10" db="EMBL/GenBank/DDBJ databases">
        <authorList>
            <person name="Castelo-Branco R."/>
            <person name="Eusebio N."/>
            <person name="Adriana R."/>
            <person name="Vieira A."/>
            <person name="Brugerolle De Fraissinette N."/>
            <person name="Rezende De Castro R."/>
            <person name="Schneider M.P."/>
            <person name="Vasconcelos V."/>
            <person name="Leao P.N."/>
        </authorList>
    </citation>
    <scope>NUCLEOTIDE SEQUENCE</scope>
    <source>
        <strain evidence="2">LEGE 11467</strain>
    </source>
</reference>
<comment type="caution">
    <text evidence="2">The sequence shown here is derived from an EMBL/GenBank/DDBJ whole genome shotgun (WGS) entry which is preliminary data.</text>
</comment>
<evidence type="ECO:0000313" key="2">
    <source>
        <dbReference type="EMBL" id="MBE9039803.1"/>
    </source>
</evidence>
<dbReference type="EMBL" id="JADEXN010000033">
    <property type="protein sequence ID" value="MBE9039803.1"/>
    <property type="molecule type" value="Genomic_DNA"/>
</dbReference>